<accession>A0A427Y4V6</accession>
<dbReference type="RefSeq" id="XP_028478904.1">
    <property type="nucleotide sequence ID" value="XM_028619932.1"/>
</dbReference>
<keyword evidence="4" id="KW-1133">Transmembrane helix</keyword>
<evidence type="ECO:0000256" key="4">
    <source>
        <dbReference type="SAM" id="Phobius"/>
    </source>
</evidence>
<keyword evidence="6" id="KW-1185">Reference proteome</keyword>
<evidence type="ECO:0000256" key="1">
    <source>
        <dbReference type="ARBA" id="ARBA00004141"/>
    </source>
</evidence>
<name>A0A427Y4V6_9TREE</name>
<keyword evidence="4" id="KW-0472">Membrane</keyword>
<feature type="transmembrane region" description="Helical" evidence="4">
    <location>
        <begin position="469"/>
        <end position="489"/>
    </location>
</feature>
<evidence type="ECO:0000313" key="6">
    <source>
        <dbReference type="Proteomes" id="UP000279236"/>
    </source>
</evidence>
<comment type="similarity">
    <text evidence="2">Belongs to the major facilitator superfamily. Monocarboxylate porter (TC 2.A.1.13) family.</text>
</comment>
<feature type="transmembrane region" description="Helical" evidence="4">
    <location>
        <begin position="354"/>
        <end position="371"/>
    </location>
</feature>
<feature type="transmembrane region" description="Helical" evidence="4">
    <location>
        <begin position="152"/>
        <end position="173"/>
    </location>
</feature>
<evidence type="ECO:0000256" key="2">
    <source>
        <dbReference type="ARBA" id="ARBA00006727"/>
    </source>
</evidence>
<dbReference type="InterPro" id="IPR011701">
    <property type="entry name" value="MFS"/>
</dbReference>
<dbReference type="GO" id="GO:0016020">
    <property type="term" value="C:membrane"/>
    <property type="evidence" value="ECO:0007669"/>
    <property type="project" value="UniProtKB-SubCell"/>
</dbReference>
<feature type="transmembrane region" description="Helical" evidence="4">
    <location>
        <begin position="407"/>
        <end position="427"/>
    </location>
</feature>
<feature type="transmembrane region" description="Helical" evidence="4">
    <location>
        <begin position="316"/>
        <end position="334"/>
    </location>
</feature>
<dbReference type="GO" id="GO:0022857">
    <property type="term" value="F:transmembrane transporter activity"/>
    <property type="evidence" value="ECO:0007669"/>
    <property type="project" value="InterPro"/>
</dbReference>
<dbReference type="InterPro" id="IPR036259">
    <property type="entry name" value="MFS_trans_sf"/>
</dbReference>
<dbReference type="GeneID" id="39588888"/>
<dbReference type="Gene3D" id="1.20.1250.20">
    <property type="entry name" value="MFS general substrate transporter like domains"/>
    <property type="match status" value="1"/>
</dbReference>
<dbReference type="PANTHER" id="PTHR11360:SF234">
    <property type="entry name" value="MFS-TYPE TRANSPORTER DBAD-RELATED"/>
    <property type="match status" value="1"/>
</dbReference>
<sequence>MGPLDPTDPVEDAELHRRLHCDVEAEVRSGLHNETQAYSDEKLHHAISRGSRRSTDRAPSPMGGLDYGKETLPEEAGNPDMDCGISSGAPESQHTIVEEVDDDKPVYEDPGLWGWLDCLGTVLVNMICYGITQSFGVFQEYYKSNLLKDSTGMAISWIGAIQFCLCPMLGCIAGPLFDAGYLKPLLIAGGSLYSFCLMMTSISTEYYQVLLAHGIGVGLGMGLIFSPSVSTLQHHFGRSRYRTLAYGFQASGSAIAGIYFPIAFNYLIPAVGFPWTMRILGFIVLLFVSASYVVLSTTVPPRKEIALMSPKVFNNPAYAVYVGGACLCSLAIYAPQTFGVTYATYRGVPLTIANYTPAISNGVSLIGRILPQIIAQRVGPINVLNVAACMSGVVQCLWTLTRGTAAILVYDAMYGIVSGMYGASLNPGAATFAPHTNQAGLYLGMCFFTTSWFWLAGTPISAQLIDGKGSYLAASLYGGGVLLMGGCLIGTARWMRGRQVGTPWV</sequence>
<keyword evidence="4" id="KW-0812">Transmembrane</keyword>
<dbReference type="OrthoDB" id="6509908at2759"/>
<feature type="transmembrane region" description="Helical" evidence="4">
    <location>
        <begin position="275"/>
        <end position="295"/>
    </location>
</feature>
<dbReference type="EMBL" id="RSCE01000002">
    <property type="protein sequence ID" value="RSH86119.1"/>
    <property type="molecule type" value="Genomic_DNA"/>
</dbReference>
<evidence type="ECO:0008006" key="7">
    <source>
        <dbReference type="Google" id="ProtNLM"/>
    </source>
</evidence>
<comment type="caution">
    <text evidence="5">The sequence shown here is derived from an EMBL/GenBank/DDBJ whole genome shotgun (WGS) entry which is preliminary data.</text>
</comment>
<dbReference type="SUPFAM" id="SSF103473">
    <property type="entry name" value="MFS general substrate transporter"/>
    <property type="match status" value="1"/>
</dbReference>
<dbReference type="AlphaFoldDB" id="A0A427Y4V6"/>
<organism evidence="5 6">
    <name type="scientific">Apiotrichum porosum</name>
    <dbReference type="NCBI Taxonomy" id="105984"/>
    <lineage>
        <taxon>Eukaryota</taxon>
        <taxon>Fungi</taxon>
        <taxon>Dikarya</taxon>
        <taxon>Basidiomycota</taxon>
        <taxon>Agaricomycotina</taxon>
        <taxon>Tremellomycetes</taxon>
        <taxon>Trichosporonales</taxon>
        <taxon>Trichosporonaceae</taxon>
        <taxon>Apiotrichum</taxon>
    </lineage>
</organism>
<dbReference type="Proteomes" id="UP000279236">
    <property type="component" value="Unassembled WGS sequence"/>
</dbReference>
<feature type="transmembrane region" description="Helical" evidence="4">
    <location>
        <begin position="383"/>
        <end position="401"/>
    </location>
</feature>
<proteinExistence type="inferred from homology"/>
<protein>
    <recommendedName>
        <fullName evidence="7">Major facilitator superfamily (MFS) profile domain-containing protein</fullName>
    </recommendedName>
</protein>
<feature type="transmembrane region" description="Helical" evidence="4">
    <location>
        <begin position="185"/>
        <end position="204"/>
    </location>
</feature>
<evidence type="ECO:0000256" key="3">
    <source>
        <dbReference type="SAM" id="MobiDB-lite"/>
    </source>
</evidence>
<reference evidence="5 6" key="1">
    <citation type="submission" date="2018-11" db="EMBL/GenBank/DDBJ databases">
        <title>Genome sequence of Apiotrichum porosum DSM 27194.</title>
        <authorList>
            <person name="Aliyu H."/>
            <person name="Gorte O."/>
            <person name="Ochsenreither K."/>
        </authorList>
    </citation>
    <scope>NUCLEOTIDE SEQUENCE [LARGE SCALE GENOMIC DNA]</scope>
    <source>
        <strain evidence="5 6">DSM 27194</strain>
    </source>
</reference>
<feature type="transmembrane region" description="Helical" evidence="4">
    <location>
        <begin position="244"/>
        <end position="263"/>
    </location>
</feature>
<feature type="transmembrane region" description="Helical" evidence="4">
    <location>
        <begin position="439"/>
        <end position="457"/>
    </location>
</feature>
<evidence type="ECO:0000313" key="5">
    <source>
        <dbReference type="EMBL" id="RSH86119.1"/>
    </source>
</evidence>
<gene>
    <name evidence="5" type="ORF">EHS24_004345</name>
</gene>
<feature type="transmembrane region" description="Helical" evidence="4">
    <location>
        <begin position="210"/>
        <end position="232"/>
    </location>
</feature>
<comment type="subcellular location">
    <subcellularLocation>
        <location evidence="1">Membrane</location>
        <topology evidence="1">Multi-pass membrane protein</topology>
    </subcellularLocation>
</comment>
<dbReference type="InterPro" id="IPR050327">
    <property type="entry name" value="Proton-linked_MCT"/>
</dbReference>
<dbReference type="PANTHER" id="PTHR11360">
    <property type="entry name" value="MONOCARBOXYLATE TRANSPORTER"/>
    <property type="match status" value="1"/>
</dbReference>
<dbReference type="Pfam" id="PF07690">
    <property type="entry name" value="MFS_1"/>
    <property type="match status" value="1"/>
</dbReference>
<feature type="region of interest" description="Disordered" evidence="3">
    <location>
        <begin position="32"/>
        <end position="79"/>
    </location>
</feature>